<keyword evidence="4" id="KW-0963">Cytoplasm</keyword>
<dbReference type="InterPro" id="IPR042470">
    <property type="entry name" value="RMI1_N_C_sf"/>
</dbReference>
<feature type="region of interest" description="Disordered" evidence="8">
    <location>
        <begin position="30"/>
        <end position="94"/>
    </location>
</feature>
<dbReference type="GO" id="GO:0006325">
    <property type="term" value="P:chromatin organization"/>
    <property type="evidence" value="ECO:0007669"/>
    <property type="project" value="UniProtKB-KW"/>
</dbReference>
<feature type="compositionally biased region" description="Basic and acidic residues" evidence="8">
    <location>
        <begin position="533"/>
        <end position="560"/>
    </location>
</feature>
<evidence type="ECO:0000256" key="3">
    <source>
        <dbReference type="ARBA" id="ARBA00013421"/>
    </source>
</evidence>
<dbReference type="OMA" id="GGHDKPN"/>
<dbReference type="PANTHER" id="PTHR13681">
    <property type="entry name" value="SURVIVAL OF MOTOR NEURON-RELATED-SPLICING FACTOR 30-RELATED"/>
    <property type="match status" value="1"/>
</dbReference>
<dbReference type="FunFam" id="2.40.50.770:FF:000001">
    <property type="entry name" value="Tudor domain-containing protein 3"/>
    <property type="match status" value="1"/>
</dbReference>
<keyword evidence="5" id="KW-0156">Chromatin regulator</keyword>
<feature type="compositionally biased region" description="Low complexity" evidence="8">
    <location>
        <begin position="380"/>
        <end position="389"/>
    </location>
</feature>
<dbReference type="InterPro" id="IPR009060">
    <property type="entry name" value="UBA-like_sf"/>
</dbReference>
<evidence type="ECO:0000256" key="1">
    <source>
        <dbReference type="ARBA" id="ARBA00004123"/>
    </source>
</evidence>
<dbReference type="Gene3D" id="2.30.30.140">
    <property type="match status" value="1"/>
</dbReference>
<dbReference type="AlphaFoldDB" id="A0A8U7M8Q4"/>
<feature type="region of interest" description="Disordered" evidence="8">
    <location>
        <begin position="695"/>
        <end position="741"/>
    </location>
</feature>
<reference evidence="10" key="1">
    <citation type="submission" date="2019-10" db="EMBL/GenBank/DDBJ databases">
        <title>Corvus moneduloides (New Caledonian crow) genome, bCorMon1, primary haplotype.</title>
        <authorList>
            <person name="Rutz C."/>
            <person name="Fungtammasan C."/>
            <person name="Mountcastle J."/>
            <person name="Formenti G."/>
            <person name="Chow W."/>
            <person name="Howe K."/>
            <person name="Steele M.P."/>
            <person name="Fernandes J."/>
            <person name="Gilbert M.T.P."/>
            <person name="Fedrigo O."/>
            <person name="Jarvis E.D."/>
            <person name="Gemmell N."/>
        </authorList>
    </citation>
    <scope>NUCLEOTIDE SEQUENCE [LARGE SCALE GENOMIC DNA]</scope>
</reference>
<gene>
    <name evidence="9" type="primary">TDRD3</name>
</gene>
<dbReference type="CDD" id="cd20413">
    <property type="entry name" value="Tudor_TDRD3"/>
    <property type="match status" value="1"/>
</dbReference>
<feature type="compositionally biased region" description="Basic and acidic residues" evidence="8">
    <location>
        <begin position="843"/>
        <end position="853"/>
    </location>
</feature>
<feature type="region of interest" description="Disordered" evidence="8">
    <location>
        <begin position="370"/>
        <end position="389"/>
    </location>
</feature>
<dbReference type="CDD" id="cd14282">
    <property type="entry name" value="UBA_TDRD3"/>
    <property type="match status" value="1"/>
</dbReference>
<dbReference type="PANTHER" id="PTHR13681:SF24">
    <property type="entry name" value="TUDOR DOMAIN-CONTAINING PROTEIN 3"/>
    <property type="match status" value="1"/>
</dbReference>
<dbReference type="FunFam" id="2.30.30.140:FF:000046">
    <property type="entry name" value="tudor domain-containing protein 3 isoform X1"/>
    <property type="match status" value="1"/>
</dbReference>
<dbReference type="Gene3D" id="1.10.8.10">
    <property type="entry name" value="DNA helicase RuvA subunit, C-terminal domain"/>
    <property type="match status" value="1"/>
</dbReference>
<sequence length="871" mass="97437">MAAAASRQPPVAGFVRLCLRRLRPFLPPSFLPSAPSLPPSLPLAGPSARRGPRGGGTRGPRVRPPPPSECRGSPQLPPAPSAAGERRGRRHGRPGAGGALRVGLVYLKECRYFTGDVFLTKAVAKRIVLLHVSDEWSWSGGRNRYLSDEGIEACLSSSEKVNTNDIILVALNTDLRTIGKKFLPSDINGGKVEKLEGPCVLQIQKIRNVAAPKDNEESQAAPRMLRLQMTDGHTSCTAIEYSSMSKISLNTPPGTKIKLSGIVEVRNGFLLLDDSNTAVLGGEVEHLIEKWELQRSLAKHNRSNIGTEGGPPPFVPFGQKCASHVQVDSRDLDRRKTLQMTNTVKPVADNDEFEKQRTAAIAEVAKSKETKTFGGGGGSSRSNLSVSAGGNRNRELFQKEKIAKPEGKNEGVYRELVDEKALKHITEMGFSKEAARQALMDNSNSLEAALNFLLNNSKQKPIQGPPPRGKGKGRGRIRPEDEEELGNTRPSAPSTLFDFLESKMGTLTVEEPKLQFQPPHQVQHKVMNTEQNGIKENHSRHVSRNDMRQPRNEKPPRFQKDFQNSRQALESGGLPRNRGPERHSSLEHWTDEKNKSDRHYPRNDRSKDLAYPITAHQSDITFKKRDNNMQNRVGKGVSFTEFKENSAAQDVTDNNNQKRGKRENQTHNSENFCDRKAQTINSEAFMVKSEQHFGVNNDYQNPSRTDNFSAVPNGDTEHHQKGRRVGPIKSSGPTTIPSFDDKMLYYNTGPKRRTGPIKPEKILEPSIHMEYGKSWRPGDECFALYWEDNKFYRAEIEALHSSGTTAVVKFSDYGNYEEVLLSNIRPVHADTWEEEEETYEQTLEFRRGGDGQPRRSTRPTQQFYQPPRARN</sequence>
<reference evidence="9" key="3">
    <citation type="submission" date="2025-09" db="UniProtKB">
        <authorList>
            <consortium name="Ensembl"/>
        </authorList>
    </citation>
    <scope>IDENTIFICATION</scope>
</reference>
<dbReference type="PROSITE" id="PS50304">
    <property type="entry name" value="TUDOR"/>
    <property type="match status" value="1"/>
</dbReference>
<dbReference type="InterPro" id="IPR047379">
    <property type="entry name" value="Tudor_TDRD3"/>
</dbReference>
<evidence type="ECO:0000256" key="5">
    <source>
        <dbReference type="ARBA" id="ARBA00022853"/>
    </source>
</evidence>
<evidence type="ECO:0000256" key="7">
    <source>
        <dbReference type="ARBA" id="ARBA00035105"/>
    </source>
</evidence>
<evidence type="ECO:0000313" key="10">
    <source>
        <dbReference type="Proteomes" id="UP000694553"/>
    </source>
</evidence>
<dbReference type="PROSITE" id="PS50030">
    <property type="entry name" value="UBA"/>
    <property type="match status" value="1"/>
</dbReference>
<evidence type="ECO:0000256" key="8">
    <source>
        <dbReference type="SAM" id="MobiDB-lite"/>
    </source>
</evidence>
<dbReference type="Proteomes" id="UP000694553">
    <property type="component" value="Unassembled WGS sequence"/>
</dbReference>
<dbReference type="InterPro" id="IPR015940">
    <property type="entry name" value="UBA"/>
</dbReference>
<name>A0A8U7M8Q4_CORMO</name>
<evidence type="ECO:0000256" key="2">
    <source>
        <dbReference type="ARBA" id="ARBA00004496"/>
    </source>
</evidence>
<dbReference type="SMART" id="SM00165">
    <property type="entry name" value="UBA"/>
    <property type="match status" value="1"/>
</dbReference>
<feature type="region of interest" description="Disordered" evidence="8">
    <location>
        <begin position="833"/>
        <end position="871"/>
    </location>
</feature>
<feature type="compositionally biased region" description="Basic and acidic residues" evidence="8">
    <location>
        <begin position="578"/>
        <end position="608"/>
    </location>
</feature>
<dbReference type="Gene3D" id="2.40.50.770">
    <property type="entry name" value="RecQ-mediated genome instability protein Rmi1, C-terminal domain"/>
    <property type="match status" value="1"/>
</dbReference>
<dbReference type="SUPFAM" id="SSF46934">
    <property type="entry name" value="UBA-like"/>
    <property type="match status" value="1"/>
</dbReference>
<dbReference type="InterPro" id="IPR041915">
    <property type="entry name" value="UBA_TDRD3"/>
</dbReference>
<dbReference type="GO" id="GO:0005634">
    <property type="term" value="C:nucleus"/>
    <property type="evidence" value="ECO:0007669"/>
    <property type="project" value="UniProtKB-SubCell"/>
</dbReference>
<dbReference type="Pfam" id="PF00567">
    <property type="entry name" value="TUDOR"/>
    <property type="match status" value="1"/>
</dbReference>
<dbReference type="Pfam" id="PF08585">
    <property type="entry name" value="RMI1_N_C"/>
    <property type="match status" value="1"/>
</dbReference>
<keyword evidence="6" id="KW-0539">Nucleus</keyword>
<feature type="compositionally biased region" description="Polar residues" evidence="8">
    <location>
        <begin position="697"/>
        <end position="710"/>
    </location>
</feature>
<comment type="function">
    <text evidence="7">Scaffolding protein that specifically recognizes and binds dimethylarginine-containing proteins. Plays a role in the regulation of translation of target mRNAs by binding Arg/Gly-rich motifs (GAR) in dimethylarginine-containing proteins. In nucleus, acts as a coactivator: recognizes and binds asymmetric dimethylation on the core histone tails associated with transcriptional activation (H3R17me2a and H4R3me2a) and recruits proteins at these arginine-methylated loci. In cytoplasm, acts as an antiviral factor that participates in the assembly of stress granules together with G3BP1.</text>
</comment>
<feature type="region of interest" description="Disordered" evidence="8">
    <location>
        <begin position="530"/>
        <end position="612"/>
    </location>
</feature>
<dbReference type="SMART" id="SM00333">
    <property type="entry name" value="TUDOR"/>
    <property type="match status" value="1"/>
</dbReference>
<organism evidence="9 10">
    <name type="scientific">Corvus moneduloides</name>
    <name type="common">New Caledonian crow</name>
    <dbReference type="NCBI Taxonomy" id="1196302"/>
    <lineage>
        <taxon>Eukaryota</taxon>
        <taxon>Metazoa</taxon>
        <taxon>Chordata</taxon>
        <taxon>Craniata</taxon>
        <taxon>Vertebrata</taxon>
        <taxon>Euteleostomi</taxon>
        <taxon>Archelosauria</taxon>
        <taxon>Archosauria</taxon>
        <taxon>Dinosauria</taxon>
        <taxon>Saurischia</taxon>
        <taxon>Theropoda</taxon>
        <taxon>Coelurosauria</taxon>
        <taxon>Aves</taxon>
        <taxon>Neognathae</taxon>
        <taxon>Neoaves</taxon>
        <taxon>Telluraves</taxon>
        <taxon>Australaves</taxon>
        <taxon>Passeriformes</taxon>
        <taxon>Corvoidea</taxon>
        <taxon>Corvidae</taxon>
        <taxon>Corvus</taxon>
    </lineage>
</organism>
<feature type="compositionally biased region" description="Polar residues" evidence="8">
    <location>
        <begin position="646"/>
        <end position="657"/>
    </location>
</feature>
<comment type="subcellular location">
    <subcellularLocation>
        <location evidence="2">Cytoplasm</location>
    </subcellularLocation>
    <subcellularLocation>
        <location evidence="1">Nucleus</location>
    </subcellularLocation>
</comment>
<proteinExistence type="predicted"/>
<feature type="compositionally biased region" description="Pro residues" evidence="8">
    <location>
        <begin position="30"/>
        <end position="41"/>
    </location>
</feature>
<dbReference type="FunFam" id="1.10.8.10:FF:000038">
    <property type="entry name" value="tudor domain-containing protein 3 isoform X1"/>
    <property type="match status" value="1"/>
</dbReference>
<dbReference type="InterPro" id="IPR013894">
    <property type="entry name" value="RMI1_OB"/>
</dbReference>
<dbReference type="Pfam" id="PF22562">
    <property type="entry name" value="UBA_7"/>
    <property type="match status" value="1"/>
</dbReference>
<feature type="region of interest" description="Disordered" evidence="8">
    <location>
        <begin position="639"/>
        <end position="672"/>
    </location>
</feature>
<dbReference type="SMART" id="SM01161">
    <property type="entry name" value="DUF1767"/>
    <property type="match status" value="1"/>
</dbReference>
<evidence type="ECO:0000313" key="9">
    <source>
        <dbReference type="Ensembl" id="ENSCMUP00000029385.1"/>
    </source>
</evidence>
<dbReference type="InterPro" id="IPR002999">
    <property type="entry name" value="Tudor"/>
</dbReference>
<dbReference type="SUPFAM" id="SSF63748">
    <property type="entry name" value="Tudor/PWWP/MBT"/>
    <property type="match status" value="1"/>
</dbReference>
<evidence type="ECO:0000256" key="4">
    <source>
        <dbReference type="ARBA" id="ARBA00022490"/>
    </source>
</evidence>
<reference evidence="9" key="2">
    <citation type="submission" date="2025-08" db="UniProtKB">
        <authorList>
            <consortium name="Ensembl"/>
        </authorList>
    </citation>
    <scope>IDENTIFICATION</scope>
</reference>
<feature type="region of interest" description="Disordered" evidence="8">
    <location>
        <begin position="456"/>
        <end position="495"/>
    </location>
</feature>
<evidence type="ECO:0000256" key="6">
    <source>
        <dbReference type="ARBA" id="ARBA00023242"/>
    </source>
</evidence>
<keyword evidence="10" id="KW-1185">Reference proteome</keyword>
<dbReference type="Ensembl" id="ENSCMUT00000032300.1">
    <property type="protein sequence ID" value="ENSCMUP00000029385.1"/>
    <property type="gene ID" value="ENSCMUG00000000385.2"/>
</dbReference>
<protein>
    <recommendedName>
        <fullName evidence="3">Tudor domain-containing protein 3</fullName>
    </recommendedName>
</protein>
<accession>A0A8U7M8Q4</accession>
<dbReference type="GO" id="GO:0005737">
    <property type="term" value="C:cytoplasm"/>
    <property type="evidence" value="ECO:0007669"/>
    <property type="project" value="UniProtKB-SubCell"/>
</dbReference>